<dbReference type="Gene3D" id="3.30.40.10">
    <property type="entry name" value="Zinc/RING finger domain, C3HC4 (zinc finger)"/>
    <property type="match status" value="1"/>
</dbReference>
<reference evidence="6 7" key="1">
    <citation type="submission" date="2016-11" db="EMBL/GenBank/DDBJ databases">
        <title>The macronuclear genome of Stentor coeruleus: a giant cell with tiny introns.</title>
        <authorList>
            <person name="Slabodnick M."/>
            <person name="Ruby J.G."/>
            <person name="Reiff S.B."/>
            <person name="Swart E.C."/>
            <person name="Gosai S."/>
            <person name="Prabakaran S."/>
            <person name="Witkowska E."/>
            <person name="Larue G.E."/>
            <person name="Fisher S."/>
            <person name="Freeman R.M."/>
            <person name="Gunawardena J."/>
            <person name="Chu W."/>
            <person name="Stover N.A."/>
            <person name="Gregory B.D."/>
            <person name="Nowacki M."/>
            <person name="Derisi J."/>
            <person name="Roy S.W."/>
            <person name="Marshall W.F."/>
            <person name="Sood P."/>
        </authorList>
    </citation>
    <scope>NUCLEOTIDE SEQUENCE [LARGE SCALE GENOMIC DNA]</scope>
    <source>
        <strain evidence="6">WM001</strain>
    </source>
</reference>
<keyword evidence="7" id="KW-1185">Reference proteome</keyword>
<dbReference type="PANTHER" id="PTHR45969">
    <property type="entry name" value="RING ZINC FINGER PROTEIN-RELATED"/>
    <property type="match status" value="1"/>
</dbReference>
<evidence type="ECO:0000256" key="4">
    <source>
        <dbReference type="PROSITE-ProRule" id="PRU00175"/>
    </source>
</evidence>
<dbReference type="SMART" id="SM00184">
    <property type="entry name" value="RING"/>
    <property type="match status" value="1"/>
</dbReference>
<evidence type="ECO:0000256" key="3">
    <source>
        <dbReference type="ARBA" id="ARBA00022833"/>
    </source>
</evidence>
<dbReference type="AlphaFoldDB" id="A0A1R2C4R1"/>
<gene>
    <name evidence="6" type="ORF">SteCoe_14982</name>
</gene>
<dbReference type="PROSITE" id="PS50089">
    <property type="entry name" value="ZF_RING_2"/>
    <property type="match status" value="1"/>
</dbReference>
<dbReference type="InterPro" id="IPR013083">
    <property type="entry name" value="Znf_RING/FYVE/PHD"/>
</dbReference>
<comment type="caution">
    <text evidence="6">The sequence shown here is derived from an EMBL/GenBank/DDBJ whole genome shotgun (WGS) entry which is preliminary data.</text>
</comment>
<evidence type="ECO:0000256" key="2">
    <source>
        <dbReference type="ARBA" id="ARBA00022771"/>
    </source>
</evidence>
<evidence type="ECO:0000259" key="5">
    <source>
        <dbReference type="PROSITE" id="PS50089"/>
    </source>
</evidence>
<protein>
    <recommendedName>
        <fullName evidence="5">RING-type domain-containing protein</fullName>
    </recommendedName>
</protein>
<sequence length="97" mass="11483">MDYKYKHQCLLNTPYNPSIINCPQCRALITLDHDVYNPSTENRTLIPGNAYFECSICLDVFTNHARRLNCSHEYHEECLADWIKKRNYCPICRTVIR</sequence>
<dbReference type="OrthoDB" id="1302410at2759"/>
<dbReference type="Proteomes" id="UP000187209">
    <property type="component" value="Unassembled WGS sequence"/>
</dbReference>
<dbReference type="InterPro" id="IPR001841">
    <property type="entry name" value="Znf_RING"/>
</dbReference>
<dbReference type="GO" id="GO:0008270">
    <property type="term" value="F:zinc ion binding"/>
    <property type="evidence" value="ECO:0007669"/>
    <property type="project" value="UniProtKB-KW"/>
</dbReference>
<accession>A0A1R2C4R1</accession>
<proteinExistence type="predicted"/>
<evidence type="ECO:0000313" key="7">
    <source>
        <dbReference type="Proteomes" id="UP000187209"/>
    </source>
</evidence>
<feature type="domain" description="RING-type" evidence="5">
    <location>
        <begin position="54"/>
        <end position="93"/>
    </location>
</feature>
<evidence type="ECO:0000313" key="6">
    <source>
        <dbReference type="EMBL" id="OMJ83996.1"/>
    </source>
</evidence>
<keyword evidence="3" id="KW-0862">Zinc</keyword>
<keyword evidence="1" id="KW-0479">Metal-binding</keyword>
<organism evidence="6 7">
    <name type="scientific">Stentor coeruleus</name>
    <dbReference type="NCBI Taxonomy" id="5963"/>
    <lineage>
        <taxon>Eukaryota</taxon>
        <taxon>Sar</taxon>
        <taxon>Alveolata</taxon>
        <taxon>Ciliophora</taxon>
        <taxon>Postciliodesmatophora</taxon>
        <taxon>Heterotrichea</taxon>
        <taxon>Heterotrichida</taxon>
        <taxon>Stentoridae</taxon>
        <taxon>Stentor</taxon>
    </lineage>
</organism>
<dbReference type="SUPFAM" id="SSF57850">
    <property type="entry name" value="RING/U-box"/>
    <property type="match status" value="1"/>
</dbReference>
<keyword evidence="2 4" id="KW-0863">Zinc-finger</keyword>
<evidence type="ECO:0000256" key="1">
    <source>
        <dbReference type="ARBA" id="ARBA00022723"/>
    </source>
</evidence>
<name>A0A1R2C4R1_9CILI</name>
<dbReference type="EMBL" id="MPUH01000284">
    <property type="protein sequence ID" value="OMJ83996.1"/>
    <property type="molecule type" value="Genomic_DNA"/>
</dbReference>
<dbReference type="Pfam" id="PF13639">
    <property type="entry name" value="zf-RING_2"/>
    <property type="match status" value="1"/>
</dbReference>